<reference evidence="2" key="1">
    <citation type="journal article" date="2015" name="Proc. Natl. Acad. Sci. U.S.A.">
        <title>Networks of energetic and metabolic interactions define dynamics in microbial communities.</title>
        <authorList>
            <person name="Embree M."/>
            <person name="Liu J.K."/>
            <person name="Al-Bassam M.M."/>
            <person name="Zengler K."/>
        </authorList>
    </citation>
    <scope>NUCLEOTIDE SEQUENCE</scope>
</reference>
<evidence type="ECO:0000313" key="2">
    <source>
        <dbReference type="EMBL" id="KUG17127.1"/>
    </source>
</evidence>
<protein>
    <submittedName>
        <fullName evidence="2">Uncharacterized protein</fullName>
    </submittedName>
</protein>
<feature type="region of interest" description="Disordered" evidence="1">
    <location>
        <begin position="38"/>
        <end position="58"/>
    </location>
</feature>
<evidence type="ECO:0000256" key="1">
    <source>
        <dbReference type="SAM" id="MobiDB-lite"/>
    </source>
</evidence>
<accession>A0A0W8F8C7</accession>
<dbReference type="AlphaFoldDB" id="A0A0W8F8C7"/>
<proteinExistence type="predicted"/>
<organism evidence="2">
    <name type="scientific">hydrocarbon metagenome</name>
    <dbReference type="NCBI Taxonomy" id="938273"/>
    <lineage>
        <taxon>unclassified sequences</taxon>
        <taxon>metagenomes</taxon>
        <taxon>ecological metagenomes</taxon>
    </lineage>
</organism>
<name>A0A0W8F8C7_9ZZZZ</name>
<dbReference type="EMBL" id="LNQE01001460">
    <property type="protein sequence ID" value="KUG17127.1"/>
    <property type="molecule type" value="Genomic_DNA"/>
</dbReference>
<comment type="caution">
    <text evidence="2">The sequence shown here is derived from an EMBL/GenBank/DDBJ whole genome shotgun (WGS) entry which is preliminary data.</text>
</comment>
<gene>
    <name evidence="2" type="ORF">ASZ90_013130</name>
</gene>
<sequence>MLEEMEAESKKGGAFFKMEPTDEKRIVILTDPEKGISNFDRPGADGMITTPDGKKRPPRTIFRMKVMVEGTKDELIWEFGHRSIMQQLVAIAKQNRLQTFRGAHLLVKTSGTDNKNRAWFLMMTSPPQAAPAQAPSPASVLPEGQNWLESQRVGAL</sequence>